<evidence type="ECO:0000256" key="1">
    <source>
        <dbReference type="SAM" id="MobiDB-lite"/>
    </source>
</evidence>
<dbReference type="PANTHER" id="PTHR35399">
    <property type="entry name" value="SLR8030 PROTEIN"/>
    <property type="match status" value="1"/>
</dbReference>
<proteinExistence type="predicted"/>
<sequence length="693" mass="76071">MPWKEPALPAGDEPLSNTSGNQHFNDVLNARYGRRAVLKGGMQTALVTLFAGTLVGGVAQRQPAAAQSITDSITDSIVGFIPVPVSEADNVVVPPGYRISVIAPWGEPITGTMPQYRLGNSGADQGMQVGTHHDGMHFFPIEGDDPWRGSSTDGLLVMNHEYVEPRYMHESARGQAMDSDDFPTIDDNTRDADEVLKELNGHGVTVVRIRKDPFGNWHTVPDRLNRRVTGLTPMELRGPVRGTDFVRTKFSPDGTMTRGTLNNCSHGVTPWNTYVACEENWAGYFSNRADEDDSQPREHKRYGVSYGTSRYGWELAAGGADEYVRFNATPTADSATGDYRNEPNTFGWCIEFDPFNPERVPQKRTALGRFAHEGIVFHTAVAGQPIVCYSGDDARNEYIYKYISSNPYEPATAGGHLLDEGRLHVAKFNDDGTGEWLPLVFGENGLTSANGFSSQADVLVNTRLAADTVGATKMDRPEWGAIDPNTKQVYFTLTNNTSRDPEDTDNANPRGPNPHGQIIRWREDNNNPAATRFDWDLYVVAGDDTGPDNLTGGRDLNGNPLPYEAMFSSPDGLWIDPDSRIWIQTDMSESVMNTNPEYVMFGNNSMLVGDARTGDIRRFLTGPRGQEITGCIMTPDQRTLFINVQHPGATTEPEAFAAGNIDGTWPDHRNSPTGYGRSATVVIQRIDGGIIGA</sequence>
<dbReference type="PANTHER" id="PTHR35399:SF2">
    <property type="entry name" value="DUF839 DOMAIN-CONTAINING PROTEIN"/>
    <property type="match status" value="1"/>
</dbReference>
<feature type="region of interest" description="Disordered" evidence="1">
    <location>
        <begin position="495"/>
        <end position="520"/>
    </location>
</feature>
<dbReference type="InterPro" id="IPR008557">
    <property type="entry name" value="PhoX"/>
</dbReference>
<evidence type="ECO:0000313" key="2">
    <source>
        <dbReference type="EMBL" id="GGC56166.1"/>
    </source>
</evidence>
<accession>A0A916U2M7</accession>
<dbReference type="RefSeq" id="WP_188670467.1">
    <property type="nucleotide sequence ID" value="NZ_BMJH01000001.1"/>
</dbReference>
<evidence type="ECO:0008006" key="4">
    <source>
        <dbReference type="Google" id="ProtNLM"/>
    </source>
</evidence>
<evidence type="ECO:0000313" key="3">
    <source>
        <dbReference type="Proteomes" id="UP000641514"/>
    </source>
</evidence>
<protein>
    <recommendedName>
        <fullName evidence="4">PhoX family phosphatase</fullName>
    </recommendedName>
</protein>
<feature type="region of interest" description="Disordered" evidence="1">
    <location>
        <begin position="1"/>
        <end position="22"/>
    </location>
</feature>
<dbReference type="Pfam" id="PF05787">
    <property type="entry name" value="PhoX"/>
    <property type="match status" value="1"/>
</dbReference>
<dbReference type="EMBL" id="BMJH01000001">
    <property type="protein sequence ID" value="GGC56166.1"/>
    <property type="molecule type" value="Genomic_DNA"/>
</dbReference>
<dbReference type="Proteomes" id="UP000641514">
    <property type="component" value="Unassembled WGS sequence"/>
</dbReference>
<dbReference type="AlphaFoldDB" id="A0A916U2M7"/>
<name>A0A916U2M7_9ACTN</name>
<organism evidence="2 3">
    <name type="scientific">Hoyosella rhizosphaerae</name>
    <dbReference type="NCBI Taxonomy" id="1755582"/>
    <lineage>
        <taxon>Bacteria</taxon>
        <taxon>Bacillati</taxon>
        <taxon>Actinomycetota</taxon>
        <taxon>Actinomycetes</taxon>
        <taxon>Mycobacteriales</taxon>
        <taxon>Hoyosellaceae</taxon>
        <taxon>Hoyosella</taxon>
    </lineage>
</organism>
<keyword evidence="3" id="KW-1185">Reference proteome</keyword>
<dbReference type="SUPFAM" id="SSF63829">
    <property type="entry name" value="Calcium-dependent phosphotriesterase"/>
    <property type="match status" value="1"/>
</dbReference>
<reference evidence="2" key="2">
    <citation type="submission" date="2020-09" db="EMBL/GenBank/DDBJ databases">
        <authorList>
            <person name="Sun Q."/>
            <person name="Zhou Y."/>
        </authorList>
    </citation>
    <scope>NUCLEOTIDE SEQUENCE</scope>
    <source>
        <strain evidence="2">CGMCC 1.15478</strain>
    </source>
</reference>
<gene>
    <name evidence="2" type="ORF">GCM10011410_05740</name>
</gene>
<comment type="caution">
    <text evidence="2">The sequence shown here is derived from an EMBL/GenBank/DDBJ whole genome shotgun (WGS) entry which is preliminary data.</text>
</comment>
<reference evidence="2" key="1">
    <citation type="journal article" date="2014" name="Int. J. Syst. Evol. Microbiol.">
        <title>Complete genome sequence of Corynebacterium casei LMG S-19264T (=DSM 44701T), isolated from a smear-ripened cheese.</title>
        <authorList>
            <consortium name="US DOE Joint Genome Institute (JGI-PGF)"/>
            <person name="Walter F."/>
            <person name="Albersmeier A."/>
            <person name="Kalinowski J."/>
            <person name="Ruckert C."/>
        </authorList>
    </citation>
    <scope>NUCLEOTIDE SEQUENCE</scope>
    <source>
        <strain evidence="2">CGMCC 1.15478</strain>
    </source>
</reference>